<sequence>MCSSVVASNPKQLLAINAYNDAAKRKSNQGMIYDAKWLIECIIMRMKGPKLYEHIRENKILIVPGKNCLLRYIKNYRSGFGFCDSVFQAIKLKTQTMEPYFLHGGILIDEMKLSENLHVGSNGQIEGFVDLGNFQDGKKQSNHGLIFLFQPFVGDWKQIIAVFATCNNVKGTLLCDLIIEATILLENAGLYVDYITCDGAAWNKVMWKKFGIGIRSDNTVEYQMNHPCDETRKLNFISDFPHLIKCMRNAFLKHGFYTPYGEVRPEHIICAWKKDCDAITLKAMPHINRRHLFPNNFEKMRVDLAFHLFGNEVINGLNFFRNEIEELYENLKSTVQFVKQINSIIHIMTSKY</sequence>
<dbReference type="AlphaFoldDB" id="A0A087U8U1"/>
<dbReference type="Pfam" id="PF21788">
    <property type="entry name" value="TNP-like_GBD"/>
    <property type="match status" value="1"/>
</dbReference>
<protein>
    <submittedName>
        <fullName evidence="3">THAP domain-containing protein 9</fullName>
    </submittedName>
</protein>
<dbReference type="STRING" id="407821.A0A087U8U1"/>
<dbReference type="OMA" id="AENDNTH"/>
<dbReference type="OrthoDB" id="6433957at2759"/>
<evidence type="ECO:0000313" key="4">
    <source>
        <dbReference type="Proteomes" id="UP000054359"/>
    </source>
</evidence>
<feature type="domain" description="Transposable element P transposase-like RNase H" evidence="1">
    <location>
        <begin position="81"/>
        <end position="211"/>
    </location>
</feature>
<evidence type="ECO:0000259" key="2">
    <source>
        <dbReference type="Pfam" id="PF21788"/>
    </source>
</evidence>
<evidence type="ECO:0000259" key="1">
    <source>
        <dbReference type="Pfam" id="PF21787"/>
    </source>
</evidence>
<evidence type="ECO:0000313" key="3">
    <source>
        <dbReference type="EMBL" id="KFM73780.1"/>
    </source>
</evidence>
<keyword evidence="4" id="KW-1185">Reference proteome</keyword>
<reference evidence="3 4" key="1">
    <citation type="submission" date="2013-11" db="EMBL/GenBank/DDBJ databases">
        <title>Genome sequencing of Stegodyphus mimosarum.</title>
        <authorList>
            <person name="Bechsgaard J."/>
        </authorList>
    </citation>
    <scope>NUCLEOTIDE SEQUENCE [LARGE SCALE GENOMIC DNA]</scope>
</reference>
<gene>
    <name evidence="3" type="ORF">X975_17165</name>
</gene>
<organism evidence="3 4">
    <name type="scientific">Stegodyphus mimosarum</name>
    <name type="common">African social velvet spider</name>
    <dbReference type="NCBI Taxonomy" id="407821"/>
    <lineage>
        <taxon>Eukaryota</taxon>
        <taxon>Metazoa</taxon>
        <taxon>Ecdysozoa</taxon>
        <taxon>Arthropoda</taxon>
        <taxon>Chelicerata</taxon>
        <taxon>Arachnida</taxon>
        <taxon>Araneae</taxon>
        <taxon>Araneomorphae</taxon>
        <taxon>Entelegynae</taxon>
        <taxon>Eresoidea</taxon>
        <taxon>Eresidae</taxon>
        <taxon>Stegodyphus</taxon>
    </lineage>
</organism>
<dbReference type="Proteomes" id="UP000054359">
    <property type="component" value="Unassembled WGS sequence"/>
</dbReference>
<proteinExistence type="predicted"/>
<accession>A0A087U8U1</accession>
<dbReference type="EMBL" id="KK118753">
    <property type="protein sequence ID" value="KFM73780.1"/>
    <property type="molecule type" value="Genomic_DNA"/>
</dbReference>
<feature type="domain" description="Transposable element P transposase-like GTP-binding insertion" evidence="2">
    <location>
        <begin position="242"/>
        <end position="351"/>
    </location>
</feature>
<feature type="non-terminal residue" evidence="3">
    <location>
        <position position="352"/>
    </location>
</feature>
<dbReference type="InterPro" id="IPR048366">
    <property type="entry name" value="TNP-like_GBD"/>
</dbReference>
<dbReference type="InterPro" id="IPR048365">
    <property type="entry name" value="TNP-like_RNaseH_N"/>
</dbReference>
<name>A0A087U8U1_STEMI</name>
<dbReference type="Pfam" id="PF21787">
    <property type="entry name" value="TNP-like_RNaseH_N"/>
    <property type="match status" value="1"/>
</dbReference>